<dbReference type="FunFam" id="1.10.340.70:FF:000001">
    <property type="entry name" value="Retrovirus-related Pol polyprotein from transposon gypsy-like Protein"/>
    <property type="match status" value="1"/>
</dbReference>
<dbReference type="InterPro" id="IPR012337">
    <property type="entry name" value="RNaseH-like_sf"/>
</dbReference>
<dbReference type="SUPFAM" id="SSF53098">
    <property type="entry name" value="Ribonuclease H-like"/>
    <property type="match status" value="1"/>
</dbReference>
<evidence type="ECO:0000259" key="2">
    <source>
        <dbReference type="Pfam" id="PF17921"/>
    </source>
</evidence>
<name>A0A484LL47_9ASTE</name>
<accession>A0A484LL47</accession>
<protein>
    <submittedName>
        <fullName evidence="4">Uncharacterized protein</fullName>
    </submittedName>
</protein>
<dbReference type="OrthoDB" id="1304599at2759"/>
<dbReference type="PANTHER" id="PTHR45835:SF99">
    <property type="entry name" value="CHROMO DOMAIN-CONTAINING PROTEIN-RELATED"/>
    <property type="match status" value="1"/>
</dbReference>
<feature type="domain" description="Integrase zinc-binding" evidence="2">
    <location>
        <begin position="16"/>
        <end position="71"/>
    </location>
</feature>
<dbReference type="Pfam" id="PF17921">
    <property type="entry name" value="Integrase_H2C2"/>
    <property type="match status" value="1"/>
</dbReference>
<dbReference type="Pfam" id="PF24626">
    <property type="entry name" value="SH3_Tf2-1"/>
    <property type="match status" value="1"/>
</dbReference>
<dbReference type="Gene3D" id="1.10.340.70">
    <property type="match status" value="1"/>
</dbReference>
<evidence type="ECO:0000256" key="1">
    <source>
        <dbReference type="SAM" id="MobiDB-lite"/>
    </source>
</evidence>
<dbReference type="SUPFAM" id="SSF54160">
    <property type="entry name" value="Chromo domain-like"/>
    <property type="match status" value="1"/>
</dbReference>
<evidence type="ECO:0000313" key="5">
    <source>
        <dbReference type="Proteomes" id="UP000595140"/>
    </source>
</evidence>
<sequence length="403" mass="45864">MFVNSSRHAPSVKSPPLRAQLLLEFHSTPLSGHQGVDRTFRRLADVVYWRNMRRDVRQFIAACTVCQVTKYSTQKPGGLLQPLPVPDRVWESASMDFITGLPPSRGLTVIMVVVDRLSKYAHFGALSTGSNTLVLVPRLAELALNCSHHDAIGMSPFQALYGRPPPSLFPTLSVRARTPSVEELLNDRAAMLGDLKLQLHKMQQRMRDRANQHRREVSFAVGDLVLLKLQPYRQHSVARPRSLKMSRRYYGPFEVMEHIGEVAYRLRLPEGCQIHDVFHVSLLKPFRLGEDKLPPQSLPLEFLGGRPVARPAAVLAQRKVLVDGSPQDQWLIRWTDGSFDDDTWEPVVELQRHFPDLRLEDKPVLNPWGIDTDTNPRPHDEGTIATRRSKRSVGPPRRYHDYV</sequence>
<dbReference type="InterPro" id="IPR041588">
    <property type="entry name" value="Integrase_H2C2"/>
</dbReference>
<dbReference type="InterPro" id="IPR056924">
    <property type="entry name" value="SH3_Tf2-1"/>
</dbReference>
<dbReference type="GO" id="GO:0003676">
    <property type="term" value="F:nucleic acid binding"/>
    <property type="evidence" value="ECO:0007669"/>
    <property type="project" value="InterPro"/>
</dbReference>
<keyword evidence="5" id="KW-1185">Reference proteome</keyword>
<dbReference type="Proteomes" id="UP000595140">
    <property type="component" value="Unassembled WGS sequence"/>
</dbReference>
<dbReference type="EMBL" id="OOIL02001568">
    <property type="protein sequence ID" value="VFQ76676.1"/>
    <property type="molecule type" value="Genomic_DNA"/>
</dbReference>
<evidence type="ECO:0000313" key="4">
    <source>
        <dbReference type="EMBL" id="VFQ76676.1"/>
    </source>
</evidence>
<dbReference type="Gene3D" id="3.30.420.10">
    <property type="entry name" value="Ribonuclease H-like superfamily/Ribonuclease H"/>
    <property type="match status" value="1"/>
</dbReference>
<dbReference type="AlphaFoldDB" id="A0A484LL47"/>
<dbReference type="InterPro" id="IPR016197">
    <property type="entry name" value="Chromo-like_dom_sf"/>
</dbReference>
<gene>
    <name evidence="4" type="ORF">CCAM_LOCUS18452</name>
</gene>
<evidence type="ECO:0000259" key="3">
    <source>
        <dbReference type="Pfam" id="PF24626"/>
    </source>
</evidence>
<feature type="domain" description="Tf2-1-like SH3-like" evidence="3">
    <location>
        <begin position="222"/>
        <end position="286"/>
    </location>
</feature>
<feature type="region of interest" description="Disordered" evidence="1">
    <location>
        <begin position="368"/>
        <end position="403"/>
    </location>
</feature>
<organism evidence="4 5">
    <name type="scientific">Cuscuta campestris</name>
    <dbReference type="NCBI Taxonomy" id="132261"/>
    <lineage>
        <taxon>Eukaryota</taxon>
        <taxon>Viridiplantae</taxon>
        <taxon>Streptophyta</taxon>
        <taxon>Embryophyta</taxon>
        <taxon>Tracheophyta</taxon>
        <taxon>Spermatophyta</taxon>
        <taxon>Magnoliopsida</taxon>
        <taxon>eudicotyledons</taxon>
        <taxon>Gunneridae</taxon>
        <taxon>Pentapetalae</taxon>
        <taxon>asterids</taxon>
        <taxon>lamiids</taxon>
        <taxon>Solanales</taxon>
        <taxon>Convolvulaceae</taxon>
        <taxon>Cuscuteae</taxon>
        <taxon>Cuscuta</taxon>
        <taxon>Cuscuta subgen. Grammica</taxon>
        <taxon>Cuscuta sect. Cleistogrammica</taxon>
    </lineage>
</organism>
<dbReference type="PANTHER" id="PTHR45835">
    <property type="entry name" value="YALI0A06105P"/>
    <property type="match status" value="1"/>
</dbReference>
<dbReference type="InterPro" id="IPR036397">
    <property type="entry name" value="RNaseH_sf"/>
</dbReference>
<proteinExistence type="predicted"/>
<reference evidence="4 5" key="1">
    <citation type="submission" date="2018-04" db="EMBL/GenBank/DDBJ databases">
        <authorList>
            <person name="Vogel A."/>
        </authorList>
    </citation>
    <scope>NUCLEOTIDE SEQUENCE [LARGE SCALE GENOMIC DNA]</scope>
</reference>